<evidence type="ECO:0000313" key="13">
    <source>
        <dbReference type="EMBL" id="KAJ8410848.1"/>
    </source>
</evidence>
<evidence type="ECO:0000256" key="8">
    <source>
        <dbReference type="ARBA" id="ARBA00023157"/>
    </source>
</evidence>
<dbReference type="GO" id="GO:0035567">
    <property type="term" value="P:non-canonical Wnt signaling pathway"/>
    <property type="evidence" value="ECO:0007669"/>
    <property type="project" value="TreeGrafter"/>
</dbReference>
<comment type="similarity">
    <text evidence="2">Belongs to the secreted frizzled-related protein (sFRP) family.</text>
</comment>
<keyword evidence="10" id="KW-1133">Transmembrane helix</keyword>
<dbReference type="GO" id="GO:0005615">
    <property type="term" value="C:extracellular space"/>
    <property type="evidence" value="ECO:0007669"/>
    <property type="project" value="TreeGrafter"/>
</dbReference>
<dbReference type="Pfam" id="PF01392">
    <property type="entry name" value="Fz"/>
    <property type="match status" value="1"/>
</dbReference>
<evidence type="ECO:0000256" key="10">
    <source>
        <dbReference type="SAM" id="Phobius"/>
    </source>
</evidence>
<feature type="disulfide bond" evidence="9">
    <location>
        <begin position="61"/>
        <end position="107"/>
    </location>
</feature>
<dbReference type="InterPro" id="IPR015526">
    <property type="entry name" value="Frizzled/SFRP"/>
</dbReference>
<reference evidence="13" key="1">
    <citation type="journal article" date="2023" name="Science">
        <title>Genome structures resolve the early diversification of teleost fishes.</title>
        <authorList>
            <person name="Parey E."/>
            <person name="Louis A."/>
            <person name="Montfort J."/>
            <person name="Bouchez O."/>
            <person name="Roques C."/>
            <person name="Iampietro C."/>
            <person name="Lluch J."/>
            <person name="Castinel A."/>
            <person name="Donnadieu C."/>
            <person name="Desvignes T."/>
            <person name="Floi Bucao C."/>
            <person name="Jouanno E."/>
            <person name="Wen M."/>
            <person name="Mejri S."/>
            <person name="Dirks R."/>
            <person name="Jansen H."/>
            <person name="Henkel C."/>
            <person name="Chen W.J."/>
            <person name="Zahm M."/>
            <person name="Cabau C."/>
            <person name="Klopp C."/>
            <person name="Thompson A.W."/>
            <person name="Robinson-Rechavi M."/>
            <person name="Braasch I."/>
            <person name="Lecointre G."/>
            <person name="Bobe J."/>
            <person name="Postlethwait J.H."/>
            <person name="Berthelot C."/>
            <person name="Roest Crollius H."/>
            <person name="Guiguen Y."/>
        </authorList>
    </citation>
    <scope>NUCLEOTIDE SEQUENCE</scope>
    <source>
        <strain evidence="13">NC1722</strain>
    </source>
</reference>
<dbReference type="InterPro" id="IPR036790">
    <property type="entry name" value="Frizzled_dom_sf"/>
</dbReference>
<dbReference type="InterPro" id="IPR008993">
    <property type="entry name" value="TIMP-like_OB-fold"/>
</dbReference>
<dbReference type="InterPro" id="IPR020067">
    <property type="entry name" value="Frizzled_dom"/>
</dbReference>
<dbReference type="AlphaFoldDB" id="A0AAD7WVU4"/>
<dbReference type="FunFam" id="1.10.2000.10:FF:000001">
    <property type="entry name" value="secreted frizzled-related protein 2"/>
    <property type="match status" value="1"/>
</dbReference>
<dbReference type="GO" id="GO:0060070">
    <property type="term" value="P:canonical Wnt signaling pathway"/>
    <property type="evidence" value="ECO:0007669"/>
    <property type="project" value="TreeGrafter"/>
</dbReference>
<dbReference type="SMART" id="SM00063">
    <property type="entry name" value="FRI"/>
    <property type="match status" value="1"/>
</dbReference>
<evidence type="ECO:0000259" key="11">
    <source>
        <dbReference type="PROSITE" id="PS50038"/>
    </source>
</evidence>
<organism evidence="13 14">
    <name type="scientific">Aldrovandia affinis</name>
    <dbReference type="NCBI Taxonomy" id="143900"/>
    <lineage>
        <taxon>Eukaryota</taxon>
        <taxon>Metazoa</taxon>
        <taxon>Chordata</taxon>
        <taxon>Craniata</taxon>
        <taxon>Vertebrata</taxon>
        <taxon>Euteleostomi</taxon>
        <taxon>Actinopterygii</taxon>
        <taxon>Neopterygii</taxon>
        <taxon>Teleostei</taxon>
        <taxon>Notacanthiformes</taxon>
        <taxon>Halosauridae</taxon>
        <taxon>Aldrovandia</taxon>
    </lineage>
</organism>
<keyword evidence="8 9" id="KW-1015">Disulfide bond</keyword>
<dbReference type="Gene3D" id="1.10.2000.10">
    <property type="entry name" value="Frizzled cysteine-rich domain"/>
    <property type="match status" value="1"/>
</dbReference>
<protein>
    <recommendedName>
        <fullName evidence="15">Secreted frizzled-related protein 2-like</fullName>
    </recommendedName>
</protein>
<dbReference type="GO" id="GO:0017147">
    <property type="term" value="F:Wnt-protein binding"/>
    <property type="evidence" value="ECO:0007669"/>
    <property type="project" value="TreeGrafter"/>
</dbReference>
<accession>A0AAD7WVU4</accession>
<keyword evidence="7" id="KW-0221">Differentiation</keyword>
<evidence type="ECO:0000256" key="7">
    <source>
        <dbReference type="ARBA" id="ARBA00022782"/>
    </source>
</evidence>
<dbReference type="SUPFAM" id="SSF50242">
    <property type="entry name" value="TIMP-like"/>
    <property type="match status" value="1"/>
</dbReference>
<evidence type="ECO:0000256" key="6">
    <source>
        <dbReference type="ARBA" id="ARBA00022729"/>
    </source>
</evidence>
<keyword evidence="14" id="KW-1185">Reference proteome</keyword>
<feature type="disulfide bond" evidence="9">
    <location>
        <begin position="129"/>
        <end position="153"/>
    </location>
</feature>
<feature type="domain" description="FZ" evidence="11">
    <location>
        <begin position="46"/>
        <end position="166"/>
    </location>
</feature>
<sequence length="314" mass="35266">MLPSICTVAYVVMTAPYLMIFLALVPPWTVAAMDYSFQFASPAFRPVRSVCKPIPNTLRLCHDVGYKEMRLPNLLGHDTMKEVHHQSSSWVPLLSKQCHRDTKKFLCSLFAPVCLPDLSQPIWPCRSLCDDVRDGCLPVMSAFGFPWPDMFNCSQFPSDAELCIPATGVKSAKEMGRYGDSSDLEGKVVCDGCSLANEGEKEIRLNYCKSNFVVRFRVGESSVEGSDRRILVQGRTQMLLKGKDRMEEAMVKSGLWLPEGGSCTCEELDDAPSGSFVALGNLENGRLVISWLMKWTRAERELRKFIRSLQRLKC</sequence>
<dbReference type="Pfam" id="PF01759">
    <property type="entry name" value="NTR"/>
    <property type="match status" value="1"/>
</dbReference>
<dbReference type="GO" id="GO:0030154">
    <property type="term" value="P:cell differentiation"/>
    <property type="evidence" value="ECO:0007669"/>
    <property type="project" value="UniProtKB-KW"/>
</dbReference>
<evidence type="ECO:0000256" key="5">
    <source>
        <dbReference type="ARBA" id="ARBA00022687"/>
    </source>
</evidence>
<dbReference type="Proteomes" id="UP001221898">
    <property type="component" value="Unassembled WGS sequence"/>
</dbReference>
<keyword evidence="10" id="KW-0472">Membrane</keyword>
<keyword evidence="10" id="KW-0812">Transmembrane</keyword>
<evidence type="ECO:0000256" key="9">
    <source>
        <dbReference type="PROSITE-ProRule" id="PRU00090"/>
    </source>
</evidence>
<evidence type="ECO:0000313" key="14">
    <source>
        <dbReference type="Proteomes" id="UP001221898"/>
    </source>
</evidence>
<feature type="disulfide bond" evidence="9">
    <location>
        <begin position="98"/>
        <end position="136"/>
    </location>
</feature>
<comment type="caution">
    <text evidence="9">Lacks conserved residue(s) required for the propagation of feature annotation.</text>
</comment>
<feature type="domain" description="NTR" evidence="12">
    <location>
        <begin position="190"/>
        <end position="314"/>
    </location>
</feature>
<dbReference type="EMBL" id="JAINUG010000025">
    <property type="protein sequence ID" value="KAJ8410848.1"/>
    <property type="molecule type" value="Genomic_DNA"/>
</dbReference>
<dbReference type="PROSITE" id="PS50189">
    <property type="entry name" value="NTR"/>
    <property type="match status" value="1"/>
</dbReference>
<feature type="transmembrane region" description="Helical" evidence="10">
    <location>
        <begin position="7"/>
        <end position="28"/>
    </location>
</feature>
<name>A0AAD7WVU4_9TELE</name>
<keyword evidence="4" id="KW-0964">Secreted</keyword>
<keyword evidence="3" id="KW-0217">Developmental protein</keyword>
<keyword evidence="5" id="KW-0879">Wnt signaling pathway</keyword>
<evidence type="ECO:0000256" key="1">
    <source>
        <dbReference type="ARBA" id="ARBA00004613"/>
    </source>
</evidence>
<comment type="subcellular location">
    <subcellularLocation>
        <location evidence="1">Secreted</location>
    </subcellularLocation>
</comment>
<keyword evidence="6" id="KW-0732">Signal</keyword>
<dbReference type="PANTHER" id="PTHR11309">
    <property type="entry name" value="FRIZZLED"/>
    <property type="match status" value="1"/>
</dbReference>
<evidence type="ECO:0000259" key="12">
    <source>
        <dbReference type="PROSITE" id="PS50189"/>
    </source>
</evidence>
<gene>
    <name evidence="13" type="ORF">AAFF_G00188050</name>
</gene>
<comment type="caution">
    <text evidence="13">The sequence shown here is derived from an EMBL/GenBank/DDBJ whole genome shotgun (WGS) entry which is preliminary data.</text>
</comment>
<evidence type="ECO:0000256" key="3">
    <source>
        <dbReference type="ARBA" id="ARBA00022473"/>
    </source>
</evidence>
<evidence type="ECO:0008006" key="15">
    <source>
        <dbReference type="Google" id="ProtNLM"/>
    </source>
</evidence>
<dbReference type="PROSITE" id="PS50038">
    <property type="entry name" value="FZ"/>
    <property type="match status" value="1"/>
</dbReference>
<dbReference type="Gene3D" id="2.40.50.120">
    <property type="match status" value="1"/>
</dbReference>
<dbReference type="PANTHER" id="PTHR11309:SF149">
    <property type="entry name" value="SECRETED FRIZZLED-RELATED PROTEIN 2-LIKE"/>
    <property type="match status" value="1"/>
</dbReference>
<dbReference type="SUPFAM" id="SSF63501">
    <property type="entry name" value="Frizzled cysteine-rich domain"/>
    <property type="match status" value="1"/>
</dbReference>
<evidence type="ECO:0000256" key="4">
    <source>
        <dbReference type="ARBA" id="ARBA00022525"/>
    </source>
</evidence>
<evidence type="ECO:0000256" key="2">
    <source>
        <dbReference type="ARBA" id="ARBA00010054"/>
    </source>
</evidence>
<dbReference type="InterPro" id="IPR018933">
    <property type="entry name" value="Netrin_module_non-TIMP"/>
</dbReference>
<dbReference type="InterPro" id="IPR001134">
    <property type="entry name" value="Netrin_domain"/>
</dbReference>
<proteinExistence type="inferred from homology"/>